<evidence type="ECO:0000313" key="2">
    <source>
        <dbReference type="EnsemblMetazoa" id="PPA26864.1"/>
    </source>
</evidence>
<name>A0A2A6C096_PRIPA</name>
<accession>A0A8R1YLX9</accession>
<reference evidence="2" key="2">
    <citation type="submission" date="2022-06" db="UniProtKB">
        <authorList>
            <consortium name="EnsemblMetazoa"/>
        </authorList>
    </citation>
    <scope>IDENTIFICATION</scope>
    <source>
        <strain evidence="2">PS312</strain>
    </source>
</reference>
<feature type="region of interest" description="Disordered" evidence="1">
    <location>
        <begin position="604"/>
        <end position="628"/>
    </location>
</feature>
<proteinExistence type="predicted"/>
<feature type="region of interest" description="Disordered" evidence="1">
    <location>
        <begin position="445"/>
        <end position="499"/>
    </location>
</feature>
<evidence type="ECO:0000313" key="3">
    <source>
        <dbReference type="Proteomes" id="UP000005239"/>
    </source>
</evidence>
<sequence>MQLNDVDRLLLRRLKFTIQPTFSGEGDAEKYTTLMERATFSGLQLHVDKLPTSPDKQGLFIADQGIHKLSPPSPNPNTRPLPGFGFPAPQPVHQATAWVRVPRAPNPSTRPLPGFGFPAPPTRAPGHCLEPVGIRQLDDSSRTRFYCGRQKMISSNQFNFVRWMAQCEFVDYKCHLRTVDVILKGWKALVERFDENRASLLHTFTILSPKVVDLILSPYGFRIVESFLTVDLVYERMSESLSKEWNGLEKVLKTEKGRYRDWWLMNVEALPILIKAITFCEIDVAKEFIFHEQIVIDLCEAPEGLYCVLKVMAKSRDQPGWKDALSNLILLKSTSTAGSKALAEAILFGDYLVNEVVEIICRRRESIHNSTVSLIIRLIEHGSAGVKELIVKCLCETNENPIIRQIRNTKRFANFTPSQRQRLDDCMTSTRVRSVVDDCIATLTTNESDSMTPPDGHNKKRRSDLFAASQSSAKKPREECAEPQPRSQTTVPSVTTVSLPPTLNASSTVTQVPIESLPPTVTPKPVVTAPSAVPTVTTRAAIFPVSTVSLLPTVTPTITVSTPHTVTTLYSMLSSSAVLTSTVPPTPTVSTQPTVVSSATVSIPTTAPSVKPDPDISSLSSTIPPPPSVPVNRLATMQPVDPGKDVISMAMSEKYSVLLSKLAKGTPKLRLTLFNCIRNALLPLIMDDRGSEVVKWFIVNGTAKQKEEIERKVAENLEDLVTNGGYGGSIAALVIDNCAVSEKKKELSEKSIKAAIGESVSQKMDNQSVERNTVTKVARKNKHITRSVSANDAKELRNLITEIDHKIKEGTAGLQFDKYAQQIEKVASVLHLLRNILGSRIVKNMLFKKTRTAFADYCISNHVDSPIAKVFRAEMESKHCLRMGMQFVKAFPIK</sequence>
<gene>
    <name evidence="2" type="primary">WBGene00116418</name>
</gene>
<dbReference type="Gene3D" id="1.25.10.10">
    <property type="entry name" value="Leucine-rich Repeat Variant"/>
    <property type="match status" value="1"/>
</dbReference>
<organism evidence="2 3">
    <name type="scientific">Pristionchus pacificus</name>
    <name type="common">Parasitic nematode worm</name>
    <dbReference type="NCBI Taxonomy" id="54126"/>
    <lineage>
        <taxon>Eukaryota</taxon>
        <taxon>Metazoa</taxon>
        <taxon>Ecdysozoa</taxon>
        <taxon>Nematoda</taxon>
        <taxon>Chromadorea</taxon>
        <taxon>Rhabditida</taxon>
        <taxon>Rhabditina</taxon>
        <taxon>Diplogasteromorpha</taxon>
        <taxon>Diplogasteroidea</taxon>
        <taxon>Neodiplogasteridae</taxon>
        <taxon>Pristionchus</taxon>
    </lineage>
</organism>
<accession>A0A2A6C096</accession>
<dbReference type="InterPro" id="IPR011989">
    <property type="entry name" value="ARM-like"/>
</dbReference>
<keyword evidence="3" id="KW-1185">Reference proteome</keyword>
<dbReference type="GO" id="GO:0005737">
    <property type="term" value="C:cytoplasm"/>
    <property type="evidence" value="ECO:0000318"/>
    <property type="project" value="GO_Central"/>
</dbReference>
<dbReference type="EnsemblMetazoa" id="PPA26864.1">
    <property type="protein sequence ID" value="PPA26864.1"/>
    <property type="gene ID" value="WBGene00116418"/>
</dbReference>
<dbReference type="GO" id="GO:0030036">
    <property type="term" value="P:actin cytoskeleton organization"/>
    <property type="evidence" value="ECO:0000318"/>
    <property type="project" value="GO_Central"/>
</dbReference>
<protein>
    <submittedName>
        <fullName evidence="2">Uncharacterized protein</fullName>
    </submittedName>
</protein>
<dbReference type="AlphaFoldDB" id="A0A2A6C096"/>
<dbReference type="GO" id="GO:0008017">
    <property type="term" value="F:microtubule binding"/>
    <property type="evidence" value="ECO:0000318"/>
    <property type="project" value="GO_Central"/>
</dbReference>
<evidence type="ECO:0000256" key="1">
    <source>
        <dbReference type="SAM" id="MobiDB-lite"/>
    </source>
</evidence>
<feature type="compositionally biased region" description="Low complexity" evidence="1">
    <location>
        <begin position="489"/>
        <end position="499"/>
    </location>
</feature>
<reference evidence="3" key="1">
    <citation type="journal article" date="2008" name="Nat. Genet.">
        <title>The Pristionchus pacificus genome provides a unique perspective on nematode lifestyle and parasitism.</title>
        <authorList>
            <person name="Dieterich C."/>
            <person name="Clifton S.W."/>
            <person name="Schuster L.N."/>
            <person name="Chinwalla A."/>
            <person name="Delehaunty K."/>
            <person name="Dinkelacker I."/>
            <person name="Fulton L."/>
            <person name="Fulton R."/>
            <person name="Godfrey J."/>
            <person name="Minx P."/>
            <person name="Mitreva M."/>
            <person name="Roeseler W."/>
            <person name="Tian H."/>
            <person name="Witte H."/>
            <person name="Yang S.P."/>
            <person name="Wilson R.K."/>
            <person name="Sommer R.J."/>
        </authorList>
    </citation>
    <scope>NUCLEOTIDE SEQUENCE [LARGE SCALE GENOMIC DNA]</scope>
    <source>
        <strain evidence="3">PS312</strain>
    </source>
</reference>
<dbReference type="Proteomes" id="UP000005239">
    <property type="component" value="Unassembled WGS sequence"/>
</dbReference>